<name>A0A385EEC9_9CAUD</name>
<evidence type="ECO:0000313" key="2">
    <source>
        <dbReference type="EMBL" id="AXQ69108.1"/>
    </source>
</evidence>
<keyword evidence="1" id="KW-1133">Transmembrane helix</keyword>
<protein>
    <submittedName>
        <fullName evidence="2">Uncharacterized protein</fullName>
    </submittedName>
</protein>
<accession>A0A385EEC9</accession>
<keyword evidence="1" id="KW-0472">Membrane</keyword>
<gene>
    <name evidence="2" type="ORF">CcrBL9_gp084</name>
</gene>
<sequence>MSTTTDALGDKAEKAINKAGAWIQNHTTLVLVFILGFAAGALLI</sequence>
<feature type="transmembrane region" description="Helical" evidence="1">
    <location>
        <begin position="23"/>
        <end position="43"/>
    </location>
</feature>
<keyword evidence="3" id="KW-1185">Reference proteome</keyword>
<reference evidence="3" key="1">
    <citation type="submission" date="2018-07" db="EMBL/GenBank/DDBJ databases">
        <title>Giant CbK-like Caulobacter bacteriophages have genetically divergent genomes.</title>
        <authorList>
            <person name="Wilson K.M."/>
            <person name="Ely B."/>
        </authorList>
    </citation>
    <scope>NUCLEOTIDE SEQUENCE [LARGE SCALE GENOMIC DNA]</scope>
</reference>
<dbReference type="EMBL" id="MH588546">
    <property type="protein sequence ID" value="AXQ69108.1"/>
    <property type="molecule type" value="Genomic_DNA"/>
</dbReference>
<reference evidence="2 3" key="2">
    <citation type="submission" date="2018-09" db="EMBL/GenBank/DDBJ databases">
        <title>Giant CbK-like Caulobacter bacteriophages have genetically divergent genomes.</title>
        <authorList>
            <person name="Wilson K."/>
            <person name="Ely B."/>
        </authorList>
    </citation>
    <scope>NUCLEOTIDE SEQUENCE [LARGE SCALE GENOMIC DNA]</scope>
</reference>
<dbReference type="Proteomes" id="UP000259421">
    <property type="component" value="Segment"/>
</dbReference>
<evidence type="ECO:0000313" key="3">
    <source>
        <dbReference type="Proteomes" id="UP000259421"/>
    </source>
</evidence>
<proteinExistence type="predicted"/>
<keyword evidence="1" id="KW-0812">Transmembrane</keyword>
<evidence type="ECO:0000256" key="1">
    <source>
        <dbReference type="SAM" id="Phobius"/>
    </source>
</evidence>
<organism evidence="2 3">
    <name type="scientific">Caulobacter phage CcrBL9</name>
    <dbReference type="NCBI Taxonomy" id="2283270"/>
    <lineage>
        <taxon>Viruses</taxon>
        <taxon>Duplodnaviria</taxon>
        <taxon>Heunggongvirae</taxon>
        <taxon>Uroviricota</taxon>
        <taxon>Caudoviricetes</taxon>
        <taxon>Jeanschmidtviridae</taxon>
        <taxon>Bertelyvirus</taxon>
        <taxon>Bertelyvirus BL9</taxon>
    </lineage>
</organism>